<dbReference type="EMBL" id="CAEY01001219">
    <property type="status" value="NOT_ANNOTATED_CDS"/>
    <property type="molecule type" value="Genomic_DNA"/>
</dbReference>
<dbReference type="HOGENOM" id="CLU_1273683_0_0_1"/>
<dbReference type="AlphaFoldDB" id="T1L540"/>
<feature type="region of interest" description="Disordered" evidence="1">
    <location>
        <begin position="149"/>
        <end position="186"/>
    </location>
</feature>
<keyword evidence="3" id="KW-1185">Reference proteome</keyword>
<dbReference type="EnsemblMetazoa" id="tetur43g00060.1">
    <property type="protein sequence ID" value="tetur43g00060.1"/>
    <property type="gene ID" value="tetur43g00060"/>
</dbReference>
<proteinExistence type="predicted"/>
<sequence>MLLTALRSAIYDGKLVTAISHANVNEKIKKFETYRTDMLINVVPYGTQTDTAIAVINCHQTSTGKEGKADFVKCQVQAISHISIGLKPRERSAVITSENALERLCDLCTQHSETINLSSSFKQEAPQKQQAYAKRQTSKKYQNAKALEARKKNAASESGVESVSEDKQVSVEKEKNDHSFLQREETQIEHNSNVLIAAYQHDAAESQNNIMDTLEKN</sequence>
<reference evidence="2" key="2">
    <citation type="submission" date="2015-06" db="UniProtKB">
        <authorList>
            <consortium name="EnsemblMetazoa"/>
        </authorList>
    </citation>
    <scope>IDENTIFICATION</scope>
</reference>
<accession>T1L540</accession>
<organism evidence="2 3">
    <name type="scientific">Tetranychus urticae</name>
    <name type="common">Two-spotted spider mite</name>
    <dbReference type="NCBI Taxonomy" id="32264"/>
    <lineage>
        <taxon>Eukaryota</taxon>
        <taxon>Metazoa</taxon>
        <taxon>Ecdysozoa</taxon>
        <taxon>Arthropoda</taxon>
        <taxon>Chelicerata</taxon>
        <taxon>Arachnida</taxon>
        <taxon>Acari</taxon>
        <taxon>Acariformes</taxon>
        <taxon>Trombidiformes</taxon>
        <taxon>Prostigmata</taxon>
        <taxon>Eleutherengona</taxon>
        <taxon>Raphignathae</taxon>
        <taxon>Tetranychoidea</taxon>
        <taxon>Tetranychidae</taxon>
        <taxon>Tetranychus</taxon>
    </lineage>
</organism>
<evidence type="ECO:0000256" key="1">
    <source>
        <dbReference type="SAM" id="MobiDB-lite"/>
    </source>
</evidence>
<reference evidence="3" key="1">
    <citation type="submission" date="2011-08" db="EMBL/GenBank/DDBJ databases">
        <authorList>
            <person name="Rombauts S."/>
        </authorList>
    </citation>
    <scope>NUCLEOTIDE SEQUENCE</scope>
    <source>
        <strain evidence="3">London</strain>
    </source>
</reference>
<dbReference type="Proteomes" id="UP000015104">
    <property type="component" value="Unassembled WGS sequence"/>
</dbReference>
<evidence type="ECO:0000313" key="3">
    <source>
        <dbReference type="Proteomes" id="UP000015104"/>
    </source>
</evidence>
<name>T1L540_TETUR</name>
<protein>
    <submittedName>
        <fullName evidence="2">Uncharacterized protein</fullName>
    </submittedName>
</protein>
<evidence type="ECO:0000313" key="2">
    <source>
        <dbReference type="EnsemblMetazoa" id="tetur43g00060.1"/>
    </source>
</evidence>
<feature type="compositionally biased region" description="Basic and acidic residues" evidence="1">
    <location>
        <begin position="164"/>
        <end position="186"/>
    </location>
</feature>